<dbReference type="PANTHER" id="PTHR34404">
    <property type="entry name" value="REGULATORY PROTEIN, FMDB FAMILY"/>
    <property type="match status" value="1"/>
</dbReference>
<keyword evidence="4" id="KW-1185">Reference proteome</keyword>
<dbReference type="Pfam" id="PF09723">
    <property type="entry name" value="Zn_ribbon_8"/>
    <property type="match status" value="1"/>
</dbReference>
<dbReference type="EMBL" id="SRYE01000004">
    <property type="protein sequence ID" value="TGY61768.1"/>
    <property type="molecule type" value="Genomic_DNA"/>
</dbReference>
<dbReference type="SMART" id="SM00834">
    <property type="entry name" value="CxxC_CXXC_SSSS"/>
    <property type="match status" value="1"/>
</dbReference>
<proteinExistence type="predicted"/>
<dbReference type="OrthoDB" id="9813321at2"/>
<feature type="compositionally biased region" description="Low complexity" evidence="1">
    <location>
        <begin position="62"/>
        <end position="81"/>
    </location>
</feature>
<feature type="region of interest" description="Disordered" evidence="1">
    <location>
        <begin position="55"/>
        <end position="81"/>
    </location>
</feature>
<evidence type="ECO:0000313" key="4">
    <source>
        <dbReference type="Proteomes" id="UP000310263"/>
    </source>
</evidence>
<dbReference type="AlphaFoldDB" id="A0A4S2EYZ9"/>
<protein>
    <submittedName>
        <fullName evidence="3">FmdB family transcriptional regulator</fullName>
    </submittedName>
</protein>
<name>A0A4S2EYZ9_9ACTN</name>
<comment type="caution">
    <text evidence="3">The sequence shown here is derived from an EMBL/GenBank/DDBJ whole genome shotgun (WGS) entry which is preliminary data.</text>
</comment>
<organism evidence="3 4">
    <name type="scientific">Muricaecibacterium torontonense</name>
    <dbReference type="NCBI Taxonomy" id="3032871"/>
    <lineage>
        <taxon>Bacteria</taxon>
        <taxon>Bacillati</taxon>
        <taxon>Actinomycetota</taxon>
        <taxon>Coriobacteriia</taxon>
        <taxon>Coriobacteriales</taxon>
        <taxon>Atopobiaceae</taxon>
        <taxon>Muricaecibacterium</taxon>
    </lineage>
</organism>
<dbReference type="RefSeq" id="WP_136012900.1">
    <property type="nucleotide sequence ID" value="NZ_SRYE01000004.1"/>
</dbReference>
<sequence length="81" mass="8757">MARYDYRCPKCGLIFEVEHPMGEKPEILCPADGEVCEHVFEPSAIAFTGSGFYNTDQRDSSSKSASHCDSCSGGDCSHCAS</sequence>
<dbReference type="PANTHER" id="PTHR34404:SF2">
    <property type="entry name" value="CONSERVED SERINE RICH PROTEIN"/>
    <property type="match status" value="1"/>
</dbReference>
<dbReference type="InterPro" id="IPR013429">
    <property type="entry name" value="Regulatory_FmdB_Zinc_ribbon"/>
</dbReference>
<evidence type="ECO:0000259" key="2">
    <source>
        <dbReference type="SMART" id="SM00834"/>
    </source>
</evidence>
<gene>
    <name evidence="3" type="ORF">E5334_07115</name>
</gene>
<evidence type="ECO:0000313" key="3">
    <source>
        <dbReference type="EMBL" id="TGY61768.1"/>
    </source>
</evidence>
<evidence type="ECO:0000256" key="1">
    <source>
        <dbReference type="SAM" id="MobiDB-lite"/>
    </source>
</evidence>
<dbReference type="NCBIfam" id="TIGR02605">
    <property type="entry name" value="CxxC_CxxC_SSSS"/>
    <property type="match status" value="1"/>
</dbReference>
<accession>A0A4S2EYZ9</accession>
<dbReference type="Proteomes" id="UP000310263">
    <property type="component" value="Unassembled WGS sequence"/>
</dbReference>
<reference evidence="3 4" key="1">
    <citation type="submission" date="2019-04" db="EMBL/GenBank/DDBJ databases">
        <title>Microbes associate with the intestines of laboratory mice.</title>
        <authorList>
            <person name="Navarre W."/>
            <person name="Wong E."/>
            <person name="Huang K."/>
            <person name="Tropini C."/>
            <person name="Ng K."/>
            <person name="Yu B."/>
        </authorList>
    </citation>
    <scope>NUCLEOTIDE SEQUENCE [LARGE SCALE GENOMIC DNA]</scope>
    <source>
        <strain evidence="3 4">NM07_P-09</strain>
    </source>
</reference>
<feature type="domain" description="Putative regulatory protein FmdB zinc ribbon" evidence="2">
    <location>
        <begin position="1"/>
        <end position="41"/>
    </location>
</feature>